<dbReference type="PROSITE" id="PS51353">
    <property type="entry name" value="ARSC"/>
    <property type="match status" value="1"/>
</dbReference>
<dbReference type="InterPro" id="IPR036249">
    <property type="entry name" value="Thioredoxin-like_sf"/>
</dbReference>
<evidence type="ECO:0000256" key="1">
    <source>
        <dbReference type="ARBA" id="ARBA00022490"/>
    </source>
</evidence>
<dbReference type="GeneID" id="93221838"/>
<dbReference type="GO" id="GO:0045892">
    <property type="term" value="P:negative regulation of DNA-templated transcription"/>
    <property type="evidence" value="ECO:0007669"/>
    <property type="project" value="InterPro"/>
</dbReference>
<evidence type="ECO:0000256" key="3">
    <source>
        <dbReference type="ARBA" id="ARBA00023157"/>
    </source>
</evidence>
<dbReference type="Pfam" id="PF03960">
    <property type="entry name" value="ArsC"/>
    <property type="match status" value="1"/>
</dbReference>
<dbReference type="InterPro" id="IPR006660">
    <property type="entry name" value="Arsenate_reductase-like"/>
</dbReference>
<dbReference type="InterPro" id="IPR023731">
    <property type="entry name" value="Spx"/>
</dbReference>
<dbReference type="NCBIfam" id="TIGR01617">
    <property type="entry name" value="arsC_related"/>
    <property type="match status" value="1"/>
</dbReference>
<evidence type="ECO:0000313" key="8">
    <source>
        <dbReference type="Proteomes" id="UP000501676"/>
    </source>
</evidence>
<keyword evidence="3 6" id="KW-1015">Disulfide bond</keyword>
<comment type="function">
    <text evidence="6">Global transcriptional regulator that plays a key role in stress response and exerts either positive or negative regulation of genes. Acts by interacting with the C-terminal domain of the alpha subunit of the RNA polymerase (RNAP). This interaction can enhance binding of RNAP to the promoter region of target genes and stimulate their transcription, or block interaction of RNAP with activator.</text>
</comment>
<keyword evidence="5 6" id="KW-0676">Redox-active center</keyword>
<keyword evidence="1 6" id="KW-0963">Cytoplasm</keyword>
<evidence type="ECO:0000256" key="6">
    <source>
        <dbReference type="HAMAP-Rule" id="MF_01132"/>
    </source>
</evidence>
<dbReference type="GO" id="GO:0005737">
    <property type="term" value="C:cytoplasm"/>
    <property type="evidence" value="ECO:0007669"/>
    <property type="project" value="UniProtKB-SubCell"/>
</dbReference>
<feature type="disulfide bond" description="Redox-active" evidence="6">
    <location>
        <begin position="10"/>
        <end position="13"/>
    </location>
</feature>
<comment type="subcellular location">
    <subcellularLocation>
        <location evidence="6">Cytoplasm</location>
    </subcellularLocation>
</comment>
<dbReference type="InterPro" id="IPR006504">
    <property type="entry name" value="Tscrpt_reg_Spx/MgsR"/>
</dbReference>
<keyword evidence="2 6" id="KW-0805">Transcription regulation</keyword>
<accession>A0A6G7BA08</accession>
<evidence type="ECO:0000256" key="5">
    <source>
        <dbReference type="ARBA" id="ARBA00023284"/>
    </source>
</evidence>
<dbReference type="NCBIfam" id="NF002459">
    <property type="entry name" value="PRK01655.1"/>
    <property type="match status" value="1"/>
</dbReference>
<comment type="subunit">
    <text evidence="6">Interacts with the C-terminal domain of the alpha subunit of the RNAP.</text>
</comment>
<dbReference type="CDD" id="cd03032">
    <property type="entry name" value="ArsC_Spx"/>
    <property type="match status" value="1"/>
</dbReference>
<evidence type="ECO:0000256" key="2">
    <source>
        <dbReference type="ARBA" id="ARBA00023015"/>
    </source>
</evidence>
<reference evidence="7 8" key="1">
    <citation type="submission" date="2020-02" db="EMBL/GenBank/DDBJ databases">
        <title>Complete genome sequences of six Lactobacillus iners strains isolated from the human vagina.</title>
        <authorList>
            <person name="France M.T."/>
            <person name="Rutt L."/>
            <person name="Narina S."/>
            <person name="Arbaugh S."/>
            <person name="Humphrys M.S."/>
            <person name="Ma B."/>
            <person name="Hayward M.R."/>
            <person name="Relman D."/>
            <person name="Kwon D.S."/>
            <person name="Ravel J."/>
        </authorList>
    </citation>
    <scope>NUCLEOTIDE SEQUENCE [LARGE SCALE GENOMIC DNA]</scope>
    <source>
        <strain evidence="7 8">C0210C1</strain>
    </source>
</reference>
<dbReference type="Gene3D" id="3.40.30.10">
    <property type="entry name" value="Glutaredoxin"/>
    <property type="match status" value="1"/>
</dbReference>
<organism evidence="7 8">
    <name type="scientific">Lactobacillus iners</name>
    <dbReference type="NCBI Taxonomy" id="147802"/>
    <lineage>
        <taxon>Bacteria</taxon>
        <taxon>Bacillati</taxon>
        <taxon>Bacillota</taxon>
        <taxon>Bacilli</taxon>
        <taxon>Lactobacillales</taxon>
        <taxon>Lactobacillaceae</taxon>
        <taxon>Lactobacillus</taxon>
    </lineage>
</organism>
<name>A0A6G7BA08_9LACO</name>
<dbReference type="SUPFAM" id="SSF52833">
    <property type="entry name" value="Thioredoxin-like"/>
    <property type="match status" value="1"/>
</dbReference>
<keyword evidence="4 6" id="KW-0804">Transcription</keyword>
<dbReference type="PANTHER" id="PTHR30041">
    <property type="entry name" value="ARSENATE REDUCTASE"/>
    <property type="match status" value="1"/>
</dbReference>
<dbReference type="AlphaFoldDB" id="A0A6G7BA08"/>
<evidence type="ECO:0000256" key="4">
    <source>
        <dbReference type="ARBA" id="ARBA00023163"/>
    </source>
</evidence>
<dbReference type="EMBL" id="CP049228">
    <property type="protein sequence ID" value="QIH24159.1"/>
    <property type="molecule type" value="Genomic_DNA"/>
</dbReference>
<gene>
    <name evidence="6" type="primary">spx</name>
    <name evidence="7" type="ORF">G6Z83_05675</name>
</gene>
<protein>
    <recommendedName>
        <fullName evidence="6">Global transcriptional regulator Spx</fullName>
    </recommendedName>
</protein>
<dbReference type="RefSeq" id="WP_006729543.1">
    <property type="nucleotide sequence ID" value="NZ_CABKQA010000001.1"/>
</dbReference>
<sequence length="132" mass="15407">MIKLYISPSCTSCRKAKAWLTKHNLAFDERNILIQPLTKKEILNILRLTEDGTEEIISTRSKIFKKLNVNLDQLSIDQLLDLVVKHPSLLKRPIIMDNRRLQVGYNVEDIRRFLPRSVRKMELIRANAIISL</sequence>
<dbReference type="Proteomes" id="UP000501676">
    <property type="component" value="Chromosome"/>
</dbReference>
<proteinExistence type="inferred from homology"/>
<dbReference type="HAMAP" id="MF_01132">
    <property type="entry name" value="Spx"/>
    <property type="match status" value="1"/>
</dbReference>
<dbReference type="PANTHER" id="PTHR30041:SF7">
    <property type="entry name" value="GLOBAL TRANSCRIPTIONAL REGULATOR SPX"/>
    <property type="match status" value="1"/>
</dbReference>
<evidence type="ECO:0000313" key="7">
    <source>
        <dbReference type="EMBL" id="QIH24159.1"/>
    </source>
</evidence>
<comment type="similarity">
    <text evidence="6">Belongs to the ArsC family. Spx subfamily.</text>
</comment>